<feature type="transmembrane region" description="Helical" evidence="2">
    <location>
        <begin position="185"/>
        <end position="203"/>
    </location>
</feature>
<feature type="region of interest" description="Disordered" evidence="1">
    <location>
        <begin position="210"/>
        <end position="232"/>
    </location>
</feature>
<proteinExistence type="predicted"/>
<protein>
    <recommendedName>
        <fullName evidence="3">Protein-glutamine gamma-glutamyltransferase-like C-terminal domain-containing protein</fullName>
    </recommendedName>
</protein>
<sequence length="333" mass="36994">MAACLLAAALPIHSARGSPKPAEGLPAGARELTPAEYRSRAERVAHSLEQARVRPPARAGEQALKALERLPAQASIRDPDGQVIVVDNRGLIERLREDIRSKDPTAIRRAAASLRALARSTPTSRVAVADAKARSAVAQVLRRREFRRSLWDRMRERFWRWVEQLWMRLMRRLSRVPGAARIGDVLAGLLIAGAAIVIIIGAVHTIRGYRHRPPPTPTEERAARAQRAQQPGDWLEQADVLAGRGEYREAVRALHMAALLGLDRVGIIEYHDSATDGRFLSALRRQGRGELIDGLWPLVLLFERTWYGGREAGAADYRRGRECWARVEALAAG</sequence>
<name>A0A0S7XPY3_9BACT</name>
<reference evidence="4 5" key="1">
    <citation type="journal article" date="2015" name="Microbiome">
        <title>Genomic resolution of linkages in carbon, nitrogen, and sulfur cycling among widespread estuary sediment bacteria.</title>
        <authorList>
            <person name="Baker B.J."/>
            <person name="Lazar C.S."/>
            <person name="Teske A.P."/>
            <person name="Dick G.J."/>
        </authorList>
    </citation>
    <scope>NUCLEOTIDE SEQUENCE [LARGE SCALE GENOMIC DNA]</scope>
    <source>
        <strain evidence="4">DG_56</strain>
    </source>
</reference>
<keyword evidence="2" id="KW-0812">Transmembrane</keyword>
<organism evidence="4 5">
    <name type="scientific">candidate division KD3-62 bacterium DG_56</name>
    <dbReference type="NCBI Taxonomy" id="1704032"/>
    <lineage>
        <taxon>Bacteria</taxon>
        <taxon>candidate division KD3-62</taxon>
    </lineage>
</organism>
<accession>A0A0S7XPY3</accession>
<evidence type="ECO:0000259" key="3">
    <source>
        <dbReference type="Pfam" id="PF13559"/>
    </source>
</evidence>
<keyword evidence="2" id="KW-0472">Membrane</keyword>
<comment type="caution">
    <text evidence="4">The sequence shown here is derived from an EMBL/GenBank/DDBJ whole genome shotgun (WGS) entry which is preliminary data.</text>
</comment>
<keyword evidence="2" id="KW-1133">Transmembrane helix</keyword>
<dbReference type="Pfam" id="PF13559">
    <property type="entry name" value="DUF4129"/>
    <property type="match status" value="1"/>
</dbReference>
<evidence type="ECO:0000313" key="5">
    <source>
        <dbReference type="Proteomes" id="UP000052020"/>
    </source>
</evidence>
<gene>
    <name evidence="4" type="ORF">AMK68_01315</name>
</gene>
<evidence type="ECO:0000256" key="2">
    <source>
        <dbReference type="SAM" id="Phobius"/>
    </source>
</evidence>
<dbReference type="InterPro" id="IPR025403">
    <property type="entry name" value="TgpA-like_C"/>
</dbReference>
<dbReference type="AlphaFoldDB" id="A0A0S7XPY3"/>
<feature type="domain" description="Protein-glutamine gamma-glutamyltransferase-like C-terminal" evidence="3">
    <location>
        <begin position="256"/>
        <end position="324"/>
    </location>
</feature>
<dbReference type="Proteomes" id="UP000052020">
    <property type="component" value="Unassembled WGS sequence"/>
</dbReference>
<evidence type="ECO:0000313" key="4">
    <source>
        <dbReference type="EMBL" id="KPJ64562.1"/>
    </source>
</evidence>
<dbReference type="EMBL" id="LIZY01000020">
    <property type="protein sequence ID" value="KPJ64562.1"/>
    <property type="molecule type" value="Genomic_DNA"/>
</dbReference>
<evidence type="ECO:0000256" key="1">
    <source>
        <dbReference type="SAM" id="MobiDB-lite"/>
    </source>
</evidence>